<dbReference type="Pfam" id="PF00497">
    <property type="entry name" value="SBP_bac_3"/>
    <property type="match status" value="1"/>
</dbReference>
<dbReference type="InterPro" id="IPR001638">
    <property type="entry name" value="Solute-binding_3/MltF_N"/>
</dbReference>
<keyword evidence="6" id="KW-1185">Reference proteome</keyword>
<accession>A0ABV9E5I1</accession>
<comment type="similarity">
    <text evidence="1">Belongs to the bacterial solute-binding protein 3 family.</text>
</comment>
<evidence type="ECO:0000313" key="6">
    <source>
        <dbReference type="Proteomes" id="UP001595891"/>
    </source>
</evidence>
<keyword evidence="2" id="KW-0813">Transport</keyword>
<dbReference type="SMART" id="SM00062">
    <property type="entry name" value="PBPb"/>
    <property type="match status" value="1"/>
</dbReference>
<evidence type="ECO:0000256" key="3">
    <source>
        <dbReference type="ARBA" id="ARBA00022729"/>
    </source>
</evidence>
<dbReference type="Proteomes" id="UP001595891">
    <property type="component" value="Unassembled WGS sequence"/>
</dbReference>
<feature type="domain" description="Solute-binding protein family 3/N-terminal" evidence="4">
    <location>
        <begin position="24"/>
        <end position="240"/>
    </location>
</feature>
<gene>
    <name evidence="5" type="ORF">ACFO8L_00940</name>
</gene>
<comment type="caution">
    <text evidence="5">The sequence shown here is derived from an EMBL/GenBank/DDBJ whole genome shotgun (WGS) entry which is preliminary data.</text>
</comment>
<evidence type="ECO:0000256" key="1">
    <source>
        <dbReference type="ARBA" id="ARBA00010333"/>
    </source>
</evidence>
<evidence type="ECO:0000259" key="4">
    <source>
        <dbReference type="SMART" id="SM00062"/>
    </source>
</evidence>
<proteinExistence type="inferred from homology"/>
<dbReference type="InterPro" id="IPR051455">
    <property type="entry name" value="Bact_solute-bind_prot3"/>
</dbReference>
<sequence length="260" mass="27447">MLVAVTVLLGSGTALGGCDGGHDTLVIGVRPGRPGLAERLPSGGFAGFEIEVAHYVARRLGYRDDQISYVEMRTPAGAAPPVDLAMGTLLGRRAGTGPFSGPYLVSEQDILTGVHDISVQRLGDLAQKRVCTTSPGPLVARFGVAWRRAFLTTSTMAGCVRRLTTRRVNAVTGDAAVLAVVSAAAPGGLRLVGAPFAPDKYGIALREDSGDLHTEIDDALRTMFEDGTWRRAIIDHLGSLAAKYPSPPALERYVRTRSAP</sequence>
<keyword evidence="3" id="KW-0732">Signal</keyword>
<dbReference type="PANTHER" id="PTHR30085:SF6">
    <property type="entry name" value="ABC TRANSPORTER GLUTAMINE-BINDING PROTEIN GLNH"/>
    <property type="match status" value="1"/>
</dbReference>
<protein>
    <submittedName>
        <fullName evidence="5">Transporter substrate-binding domain-containing protein</fullName>
    </submittedName>
</protein>
<dbReference type="Gene3D" id="3.40.190.10">
    <property type="entry name" value="Periplasmic binding protein-like II"/>
    <property type="match status" value="2"/>
</dbReference>
<dbReference type="RefSeq" id="WP_262847070.1">
    <property type="nucleotide sequence ID" value="NZ_JANZYP010000057.1"/>
</dbReference>
<organism evidence="5 6">
    <name type="scientific">Sphaerisporangium corydalis</name>
    <dbReference type="NCBI Taxonomy" id="1441875"/>
    <lineage>
        <taxon>Bacteria</taxon>
        <taxon>Bacillati</taxon>
        <taxon>Actinomycetota</taxon>
        <taxon>Actinomycetes</taxon>
        <taxon>Streptosporangiales</taxon>
        <taxon>Streptosporangiaceae</taxon>
        <taxon>Sphaerisporangium</taxon>
    </lineage>
</organism>
<dbReference type="PANTHER" id="PTHR30085">
    <property type="entry name" value="AMINO ACID ABC TRANSPORTER PERMEASE"/>
    <property type="match status" value="1"/>
</dbReference>
<name>A0ABV9E5I1_9ACTN</name>
<evidence type="ECO:0000256" key="2">
    <source>
        <dbReference type="ARBA" id="ARBA00022448"/>
    </source>
</evidence>
<reference evidence="6" key="1">
    <citation type="journal article" date="2019" name="Int. J. Syst. Evol. Microbiol.">
        <title>The Global Catalogue of Microorganisms (GCM) 10K type strain sequencing project: providing services to taxonomists for standard genome sequencing and annotation.</title>
        <authorList>
            <consortium name="The Broad Institute Genomics Platform"/>
            <consortium name="The Broad Institute Genome Sequencing Center for Infectious Disease"/>
            <person name="Wu L."/>
            <person name="Ma J."/>
        </authorList>
    </citation>
    <scope>NUCLEOTIDE SEQUENCE [LARGE SCALE GENOMIC DNA]</scope>
    <source>
        <strain evidence="6">CCUG 49560</strain>
    </source>
</reference>
<evidence type="ECO:0000313" key="5">
    <source>
        <dbReference type="EMBL" id="MFC4584618.1"/>
    </source>
</evidence>
<dbReference type="EMBL" id="JBHSFN010000001">
    <property type="protein sequence ID" value="MFC4584618.1"/>
    <property type="molecule type" value="Genomic_DNA"/>
</dbReference>
<dbReference type="SUPFAM" id="SSF53850">
    <property type="entry name" value="Periplasmic binding protein-like II"/>
    <property type="match status" value="1"/>
</dbReference>